<dbReference type="PANTHER" id="PTHR11803:SF39">
    <property type="entry name" value="2-IMINOBUTANOATE_2-IMINOPROPANOATE DEAMINASE"/>
    <property type="match status" value="1"/>
</dbReference>
<evidence type="ECO:0000256" key="1">
    <source>
        <dbReference type="ARBA" id="ARBA00010552"/>
    </source>
</evidence>
<dbReference type="SUPFAM" id="SSF55298">
    <property type="entry name" value="YjgF-like"/>
    <property type="match status" value="1"/>
</dbReference>
<comment type="caution">
    <text evidence="3">The sequence shown here is derived from an EMBL/GenBank/DDBJ whole genome shotgun (WGS) entry which is preliminary data.</text>
</comment>
<dbReference type="InterPro" id="IPR006056">
    <property type="entry name" value="RidA"/>
</dbReference>
<evidence type="ECO:0000313" key="4">
    <source>
        <dbReference type="Proteomes" id="UP000467840"/>
    </source>
</evidence>
<keyword evidence="2" id="KW-0812">Transmembrane</keyword>
<reference evidence="3 4" key="1">
    <citation type="journal article" date="2020" name="Mol. Plant">
        <title>The Chromosome-Based Rubber Tree Genome Provides New Insights into Spurge Genome Evolution and Rubber Biosynthesis.</title>
        <authorList>
            <person name="Liu J."/>
            <person name="Shi C."/>
            <person name="Shi C.C."/>
            <person name="Li W."/>
            <person name="Zhang Q.J."/>
            <person name="Zhang Y."/>
            <person name="Li K."/>
            <person name="Lu H.F."/>
            <person name="Shi C."/>
            <person name="Zhu S.T."/>
            <person name="Xiao Z.Y."/>
            <person name="Nan H."/>
            <person name="Yue Y."/>
            <person name="Zhu X.G."/>
            <person name="Wu Y."/>
            <person name="Hong X.N."/>
            <person name="Fan G.Y."/>
            <person name="Tong Y."/>
            <person name="Zhang D."/>
            <person name="Mao C.L."/>
            <person name="Liu Y.L."/>
            <person name="Hao S.J."/>
            <person name="Liu W.Q."/>
            <person name="Lv M.Q."/>
            <person name="Zhang H.B."/>
            <person name="Liu Y."/>
            <person name="Hu-Tang G.R."/>
            <person name="Wang J.P."/>
            <person name="Wang J.H."/>
            <person name="Sun Y.H."/>
            <person name="Ni S.B."/>
            <person name="Chen W.B."/>
            <person name="Zhang X.C."/>
            <person name="Jiao Y.N."/>
            <person name="Eichler E.E."/>
            <person name="Li G.H."/>
            <person name="Liu X."/>
            <person name="Gao L.Z."/>
        </authorList>
    </citation>
    <scope>NUCLEOTIDE SEQUENCE [LARGE SCALE GENOMIC DNA]</scope>
    <source>
        <strain evidence="4">cv. GT1</strain>
        <tissue evidence="3">Leaf</tissue>
    </source>
</reference>
<dbReference type="AlphaFoldDB" id="A0A6A6KL44"/>
<dbReference type="PROSITE" id="PS01094">
    <property type="entry name" value="UPF0076"/>
    <property type="match status" value="1"/>
</dbReference>
<dbReference type="GO" id="GO:0005739">
    <property type="term" value="C:mitochondrion"/>
    <property type="evidence" value="ECO:0007669"/>
    <property type="project" value="TreeGrafter"/>
</dbReference>
<comment type="similarity">
    <text evidence="1">Belongs to the RutC family.</text>
</comment>
<sequence>MTKRWFSGIIKVSLRCQEAVCLWVLGAMEGFGTGFFIITMKKAVFAVFTCILALGGAAVGTVIGAMKGQTTEVGFLRGSGIGAVAGAIQLLESVSDGEPLSKSGKFISDSVEDQTEQVLKNMGEILKASGADYSFVVKTTIMLADLKDFKKVNEIYAKYFPAPFPARSTYQVAALPMDAKIEIECIAELP</sequence>
<dbReference type="PANTHER" id="PTHR11803">
    <property type="entry name" value="2-IMINOBUTANOATE/2-IMINOPROPANOATE DEAMINASE RIDA"/>
    <property type="match status" value="1"/>
</dbReference>
<dbReference type="InterPro" id="IPR019897">
    <property type="entry name" value="RidA_CS"/>
</dbReference>
<dbReference type="GO" id="GO:0005829">
    <property type="term" value="C:cytosol"/>
    <property type="evidence" value="ECO:0007669"/>
    <property type="project" value="TreeGrafter"/>
</dbReference>
<dbReference type="Pfam" id="PF01042">
    <property type="entry name" value="Ribonuc_L-PSP"/>
    <property type="match status" value="1"/>
</dbReference>
<dbReference type="InterPro" id="IPR035959">
    <property type="entry name" value="RutC-like_sf"/>
</dbReference>
<dbReference type="CDD" id="cd00448">
    <property type="entry name" value="YjgF_YER057c_UK114_family"/>
    <property type="match status" value="1"/>
</dbReference>
<organism evidence="3 4">
    <name type="scientific">Hevea brasiliensis</name>
    <name type="common">Para rubber tree</name>
    <name type="synonym">Siphonia brasiliensis</name>
    <dbReference type="NCBI Taxonomy" id="3981"/>
    <lineage>
        <taxon>Eukaryota</taxon>
        <taxon>Viridiplantae</taxon>
        <taxon>Streptophyta</taxon>
        <taxon>Embryophyta</taxon>
        <taxon>Tracheophyta</taxon>
        <taxon>Spermatophyta</taxon>
        <taxon>Magnoliopsida</taxon>
        <taxon>eudicotyledons</taxon>
        <taxon>Gunneridae</taxon>
        <taxon>Pentapetalae</taxon>
        <taxon>rosids</taxon>
        <taxon>fabids</taxon>
        <taxon>Malpighiales</taxon>
        <taxon>Euphorbiaceae</taxon>
        <taxon>Crotonoideae</taxon>
        <taxon>Micrandreae</taxon>
        <taxon>Hevea</taxon>
    </lineage>
</organism>
<evidence type="ECO:0000256" key="2">
    <source>
        <dbReference type="SAM" id="Phobius"/>
    </source>
</evidence>
<dbReference type="Proteomes" id="UP000467840">
    <property type="component" value="Chromosome 8"/>
</dbReference>
<keyword evidence="2" id="KW-1133">Transmembrane helix</keyword>
<keyword evidence="4" id="KW-1185">Reference proteome</keyword>
<feature type="transmembrane region" description="Helical" evidence="2">
    <location>
        <begin position="44"/>
        <end position="66"/>
    </location>
</feature>
<protein>
    <submittedName>
        <fullName evidence="3">Uncharacterized protein</fullName>
    </submittedName>
</protein>
<proteinExistence type="inferred from homology"/>
<feature type="transmembrane region" description="Helical" evidence="2">
    <location>
        <begin position="20"/>
        <end position="38"/>
    </location>
</feature>
<gene>
    <name evidence="3" type="ORF">GH714_012300</name>
</gene>
<keyword evidence="2" id="KW-0472">Membrane</keyword>
<dbReference type="Gene3D" id="3.30.1330.40">
    <property type="entry name" value="RutC-like"/>
    <property type="match status" value="1"/>
</dbReference>
<name>A0A6A6KL44_HEVBR</name>
<dbReference type="InterPro" id="IPR006175">
    <property type="entry name" value="YjgF/YER057c/UK114"/>
</dbReference>
<dbReference type="FunFam" id="3.30.1330.40:FF:000001">
    <property type="entry name" value="L-PSP family endoribonuclease"/>
    <property type="match status" value="1"/>
</dbReference>
<dbReference type="EMBL" id="JAAGAX010000016">
    <property type="protein sequence ID" value="KAF2288763.1"/>
    <property type="molecule type" value="Genomic_DNA"/>
</dbReference>
<evidence type="ECO:0000313" key="3">
    <source>
        <dbReference type="EMBL" id="KAF2288763.1"/>
    </source>
</evidence>
<dbReference type="GO" id="GO:0019239">
    <property type="term" value="F:deaminase activity"/>
    <property type="evidence" value="ECO:0007669"/>
    <property type="project" value="TreeGrafter"/>
</dbReference>
<accession>A0A6A6KL44</accession>
<dbReference type="NCBIfam" id="TIGR00004">
    <property type="entry name" value="Rid family detoxifying hydrolase"/>
    <property type="match status" value="1"/>
</dbReference>